<dbReference type="Proteomes" id="UP000006201">
    <property type="component" value="Unassembled WGS sequence"/>
</dbReference>
<dbReference type="RefSeq" id="WP_009840338.1">
    <property type="nucleotide sequence ID" value="NZ_CH959301.1"/>
</dbReference>
<dbReference type="OrthoDB" id="9930227at2"/>
<keyword evidence="1" id="KW-0812">Transmembrane</keyword>
<feature type="transmembrane region" description="Helical" evidence="1">
    <location>
        <begin position="6"/>
        <end position="27"/>
    </location>
</feature>
<comment type="caution">
    <text evidence="2">The sequence shown here is derived from an EMBL/GenBank/DDBJ whole genome shotgun (WGS) entry which is preliminary data.</text>
</comment>
<dbReference type="AlphaFoldDB" id="A4CAV3"/>
<evidence type="ECO:0000256" key="1">
    <source>
        <dbReference type="SAM" id="Phobius"/>
    </source>
</evidence>
<dbReference type="HOGENOM" id="CLU_2540052_0_0_6"/>
<evidence type="ECO:0000313" key="2">
    <source>
        <dbReference type="EMBL" id="EAR28511.1"/>
    </source>
</evidence>
<reference evidence="2 3" key="1">
    <citation type="submission" date="2006-02" db="EMBL/GenBank/DDBJ databases">
        <authorList>
            <person name="Moran M.A."/>
            <person name="Kjelleberg S."/>
            <person name="Egan S."/>
            <person name="Saunders N."/>
            <person name="Thomas T."/>
            <person name="Ferriera S."/>
            <person name="Johnson J."/>
            <person name="Kravitz S."/>
            <person name="Halpern A."/>
            <person name="Remington K."/>
            <person name="Beeson K."/>
            <person name="Tran B."/>
            <person name="Rogers Y.-H."/>
            <person name="Friedman R."/>
            <person name="Venter J.C."/>
        </authorList>
    </citation>
    <scope>NUCLEOTIDE SEQUENCE [LARGE SCALE GENOMIC DNA]</scope>
    <source>
        <strain evidence="2 3">D2</strain>
    </source>
</reference>
<keyword evidence="3" id="KW-1185">Reference proteome</keyword>
<organism evidence="2 3">
    <name type="scientific">Pseudoalteromonas tunicata D2</name>
    <dbReference type="NCBI Taxonomy" id="87626"/>
    <lineage>
        <taxon>Bacteria</taxon>
        <taxon>Pseudomonadati</taxon>
        <taxon>Pseudomonadota</taxon>
        <taxon>Gammaproteobacteria</taxon>
        <taxon>Alteromonadales</taxon>
        <taxon>Pseudoalteromonadaceae</taxon>
        <taxon>Pseudoalteromonas</taxon>
    </lineage>
</organism>
<proteinExistence type="predicted"/>
<keyword evidence="1" id="KW-1133">Transmembrane helix</keyword>
<evidence type="ECO:0000313" key="3">
    <source>
        <dbReference type="Proteomes" id="UP000006201"/>
    </source>
</evidence>
<name>A4CAV3_9GAMM</name>
<keyword evidence="1" id="KW-0472">Membrane</keyword>
<accession>A4CAV3</accession>
<feature type="transmembrane region" description="Helical" evidence="1">
    <location>
        <begin position="59"/>
        <end position="77"/>
    </location>
</feature>
<dbReference type="EMBL" id="AAOH01000004">
    <property type="protein sequence ID" value="EAR28511.1"/>
    <property type="molecule type" value="Genomic_DNA"/>
</dbReference>
<sequence length="83" mass="9166">MKDKIITWSYFAYAAIALVFAVFTAFVDPSDPSLGGGKGLFVIVLAHAVGIFIKPLFGLYSTSVVFVALSAPFFYIWQKRLRV</sequence>
<gene>
    <name evidence="2" type="ORF">PTD2_21887</name>
</gene>
<dbReference type="STRING" id="87626.PTD2_21887"/>
<protein>
    <submittedName>
        <fullName evidence="2">Uncharacterized protein</fullName>
    </submittedName>
</protein>